<evidence type="ECO:0000313" key="1">
    <source>
        <dbReference type="EMBL" id="GFU05264.1"/>
    </source>
</evidence>
<dbReference type="Proteomes" id="UP000887013">
    <property type="component" value="Unassembled WGS sequence"/>
</dbReference>
<evidence type="ECO:0000313" key="2">
    <source>
        <dbReference type="Proteomes" id="UP000887013"/>
    </source>
</evidence>
<comment type="caution">
    <text evidence="1">The sequence shown here is derived from an EMBL/GenBank/DDBJ whole genome shotgun (WGS) entry which is preliminary data.</text>
</comment>
<gene>
    <name evidence="1" type="ORF">NPIL_636321</name>
</gene>
<dbReference type="EMBL" id="BMAW01028032">
    <property type="protein sequence ID" value="GFU05264.1"/>
    <property type="molecule type" value="Genomic_DNA"/>
</dbReference>
<reference evidence="1" key="1">
    <citation type="submission" date="2020-08" db="EMBL/GenBank/DDBJ databases">
        <title>Multicomponent nature underlies the extraordinary mechanical properties of spider dragline silk.</title>
        <authorList>
            <person name="Kono N."/>
            <person name="Nakamura H."/>
            <person name="Mori M."/>
            <person name="Yoshida Y."/>
            <person name="Ohtoshi R."/>
            <person name="Malay A.D."/>
            <person name="Moran D.A.P."/>
            <person name="Tomita M."/>
            <person name="Numata K."/>
            <person name="Arakawa K."/>
        </authorList>
    </citation>
    <scope>NUCLEOTIDE SEQUENCE</scope>
</reference>
<keyword evidence="2" id="KW-1185">Reference proteome</keyword>
<name>A0A8X6Q3V5_NEPPI</name>
<dbReference type="AlphaFoldDB" id="A0A8X6Q3V5"/>
<protein>
    <submittedName>
        <fullName evidence="1">Uncharacterized protein</fullName>
    </submittedName>
</protein>
<sequence>MVVFHKLFLRCSLIEQRADESPFTRADVTRRGYKPFVHPVHEVDLNLFLQQPSPGHTYSPVKVSGRARSREGFLSRSLVISPWELSSPGLPFASVSGKKGILFTGGRLDSIQNVLQEELS</sequence>
<organism evidence="1 2">
    <name type="scientific">Nephila pilipes</name>
    <name type="common">Giant wood spider</name>
    <name type="synonym">Nephila maculata</name>
    <dbReference type="NCBI Taxonomy" id="299642"/>
    <lineage>
        <taxon>Eukaryota</taxon>
        <taxon>Metazoa</taxon>
        <taxon>Ecdysozoa</taxon>
        <taxon>Arthropoda</taxon>
        <taxon>Chelicerata</taxon>
        <taxon>Arachnida</taxon>
        <taxon>Araneae</taxon>
        <taxon>Araneomorphae</taxon>
        <taxon>Entelegynae</taxon>
        <taxon>Araneoidea</taxon>
        <taxon>Nephilidae</taxon>
        <taxon>Nephila</taxon>
    </lineage>
</organism>
<proteinExistence type="predicted"/>
<accession>A0A8X6Q3V5</accession>